<dbReference type="SMART" id="SM00184">
    <property type="entry name" value="RING"/>
    <property type="match status" value="1"/>
</dbReference>
<name>A0AAD3TK65_NEPGR</name>
<dbReference type="GO" id="GO:0008270">
    <property type="term" value="F:zinc ion binding"/>
    <property type="evidence" value="ECO:0007669"/>
    <property type="project" value="UniProtKB-KW"/>
</dbReference>
<dbReference type="GO" id="GO:0046621">
    <property type="term" value="P:negative regulation of organ growth"/>
    <property type="evidence" value="ECO:0007669"/>
    <property type="project" value="InterPro"/>
</dbReference>
<keyword evidence="1" id="KW-0479">Metal-binding</keyword>
<evidence type="ECO:0000256" key="1">
    <source>
        <dbReference type="PROSITE-ProRule" id="PRU00175"/>
    </source>
</evidence>
<dbReference type="InterPro" id="IPR033276">
    <property type="entry name" value="BB"/>
</dbReference>
<reference evidence="3" key="1">
    <citation type="submission" date="2023-05" db="EMBL/GenBank/DDBJ databases">
        <title>Nepenthes gracilis genome sequencing.</title>
        <authorList>
            <person name="Fukushima K."/>
        </authorList>
    </citation>
    <scope>NUCLEOTIDE SEQUENCE</scope>
    <source>
        <strain evidence="3">SING2019-196</strain>
    </source>
</reference>
<accession>A0AAD3TK65</accession>
<comment type="caution">
    <text evidence="3">The sequence shown here is derived from an EMBL/GenBank/DDBJ whole genome shotgun (WGS) entry which is preliminary data.</text>
</comment>
<dbReference type="EMBL" id="BSYO01000038">
    <property type="protein sequence ID" value="GMH30649.1"/>
    <property type="molecule type" value="Genomic_DNA"/>
</dbReference>
<dbReference type="Pfam" id="PF13639">
    <property type="entry name" value="zf-RING_2"/>
    <property type="match status" value="1"/>
</dbReference>
<organism evidence="3 4">
    <name type="scientific">Nepenthes gracilis</name>
    <name type="common">Slender pitcher plant</name>
    <dbReference type="NCBI Taxonomy" id="150966"/>
    <lineage>
        <taxon>Eukaryota</taxon>
        <taxon>Viridiplantae</taxon>
        <taxon>Streptophyta</taxon>
        <taxon>Embryophyta</taxon>
        <taxon>Tracheophyta</taxon>
        <taxon>Spermatophyta</taxon>
        <taxon>Magnoliopsida</taxon>
        <taxon>eudicotyledons</taxon>
        <taxon>Gunneridae</taxon>
        <taxon>Pentapetalae</taxon>
        <taxon>Caryophyllales</taxon>
        <taxon>Nepenthaceae</taxon>
        <taxon>Nepenthes</taxon>
    </lineage>
</organism>
<dbReference type="GO" id="GO:0016567">
    <property type="term" value="P:protein ubiquitination"/>
    <property type="evidence" value="ECO:0007669"/>
    <property type="project" value="InterPro"/>
</dbReference>
<evidence type="ECO:0000313" key="4">
    <source>
        <dbReference type="Proteomes" id="UP001279734"/>
    </source>
</evidence>
<evidence type="ECO:0000313" key="3">
    <source>
        <dbReference type="EMBL" id="GMH30649.1"/>
    </source>
</evidence>
<dbReference type="AlphaFoldDB" id="A0AAD3TK65"/>
<dbReference type="FunFam" id="3.30.40.10:FF:000226">
    <property type="entry name" value="E3 ubiquitin ligase BIG BROTHER"/>
    <property type="match status" value="1"/>
</dbReference>
<keyword evidence="4" id="KW-1185">Reference proteome</keyword>
<protein>
    <recommendedName>
        <fullName evidence="2">RING-type domain-containing protein</fullName>
    </recommendedName>
</protein>
<dbReference type="GO" id="GO:0004842">
    <property type="term" value="F:ubiquitin-protein transferase activity"/>
    <property type="evidence" value="ECO:0007669"/>
    <property type="project" value="InterPro"/>
</dbReference>
<sequence length="248" mass="28256">MNGNQQMQLQYINPGGHPYTVGESFMDFFQSNSHFPEQCVYPISQHDQESAYWSVNMNSYGYELSGLGSNFNYGSLEGNGNLQTNEVNGRAWEYASEMHIEEEPTCLDMQYEENAVSDLQDSTNEEYVVNHGTTIDPEVVWQGNIDPDNMTYEELLDLSEAVGTQNRGLSQELIKLLPTSRYKARGFFSRGKIKERCVICQLTYKIGDQQMTLPCKHVYHKKCCTKWLSINKTCPVCNGEVFSSEPES</sequence>
<keyword evidence="1" id="KW-0862">Zinc</keyword>
<dbReference type="PROSITE" id="PS50089">
    <property type="entry name" value="ZF_RING_2"/>
    <property type="match status" value="1"/>
</dbReference>
<dbReference type="Proteomes" id="UP001279734">
    <property type="component" value="Unassembled WGS sequence"/>
</dbReference>
<dbReference type="SUPFAM" id="SSF57850">
    <property type="entry name" value="RING/U-box"/>
    <property type="match status" value="1"/>
</dbReference>
<dbReference type="GO" id="GO:0031624">
    <property type="term" value="F:ubiquitin conjugating enzyme binding"/>
    <property type="evidence" value="ECO:0007669"/>
    <property type="project" value="TreeGrafter"/>
</dbReference>
<gene>
    <name evidence="3" type="ORF">Nepgr_032492</name>
</gene>
<dbReference type="InterPro" id="IPR001841">
    <property type="entry name" value="Znf_RING"/>
</dbReference>
<keyword evidence="1" id="KW-0863">Zinc-finger</keyword>
<dbReference type="InterPro" id="IPR013083">
    <property type="entry name" value="Znf_RING/FYVE/PHD"/>
</dbReference>
<dbReference type="PANTHER" id="PTHR46400:SF5">
    <property type="entry name" value="RING-TYPE DOMAIN-CONTAINING PROTEIN"/>
    <property type="match status" value="1"/>
</dbReference>
<feature type="domain" description="RING-type" evidence="2">
    <location>
        <begin position="197"/>
        <end position="238"/>
    </location>
</feature>
<proteinExistence type="predicted"/>
<dbReference type="Gene3D" id="3.30.40.10">
    <property type="entry name" value="Zinc/RING finger domain, C3HC4 (zinc finger)"/>
    <property type="match status" value="1"/>
</dbReference>
<evidence type="ECO:0000259" key="2">
    <source>
        <dbReference type="PROSITE" id="PS50089"/>
    </source>
</evidence>
<dbReference type="PANTHER" id="PTHR46400">
    <property type="entry name" value="RING/U-BOX SUPERFAMILY PROTEIN"/>
    <property type="match status" value="1"/>
</dbReference>